<dbReference type="InterPro" id="IPR049052">
    <property type="entry name" value="nSTAND1"/>
</dbReference>
<keyword evidence="3 5" id="KW-0238">DNA-binding</keyword>
<dbReference type="InterPro" id="IPR011990">
    <property type="entry name" value="TPR-like_helical_dom_sf"/>
</dbReference>
<evidence type="ECO:0000256" key="3">
    <source>
        <dbReference type="ARBA" id="ARBA00023125"/>
    </source>
</evidence>
<feature type="repeat" description="TPR" evidence="4">
    <location>
        <begin position="866"/>
        <end position="899"/>
    </location>
</feature>
<dbReference type="PROSITE" id="PS51755">
    <property type="entry name" value="OMPR_PHOB"/>
    <property type="match status" value="1"/>
</dbReference>
<dbReference type="Pfam" id="PF00486">
    <property type="entry name" value="Trans_reg_C"/>
    <property type="match status" value="1"/>
</dbReference>
<gene>
    <name evidence="7" type="ORF">O1G21_26930</name>
</gene>
<dbReference type="InterPro" id="IPR016032">
    <property type="entry name" value="Sig_transdc_resp-reg_C-effctor"/>
</dbReference>
<dbReference type="Pfam" id="PF25872">
    <property type="entry name" value="HTH_77"/>
    <property type="match status" value="1"/>
</dbReference>
<dbReference type="Pfam" id="PF20703">
    <property type="entry name" value="nSTAND1"/>
    <property type="match status" value="1"/>
</dbReference>
<dbReference type="InterPro" id="IPR001867">
    <property type="entry name" value="OmpR/PhoB-type_DNA-bd"/>
</dbReference>
<dbReference type="CDD" id="cd15831">
    <property type="entry name" value="BTAD"/>
    <property type="match status" value="1"/>
</dbReference>
<evidence type="ECO:0000256" key="2">
    <source>
        <dbReference type="ARBA" id="ARBA00023012"/>
    </source>
</evidence>
<evidence type="ECO:0000259" key="6">
    <source>
        <dbReference type="PROSITE" id="PS51755"/>
    </source>
</evidence>
<dbReference type="SMART" id="SM00862">
    <property type="entry name" value="Trans_reg_C"/>
    <property type="match status" value="1"/>
</dbReference>
<dbReference type="SMART" id="SM01043">
    <property type="entry name" value="BTAD"/>
    <property type="match status" value="1"/>
</dbReference>
<keyword evidence="4" id="KW-0802">TPR repeat</keyword>
<keyword evidence="2" id="KW-0902">Two-component regulatory system</keyword>
<evidence type="ECO:0000313" key="7">
    <source>
        <dbReference type="EMBL" id="WBP89115.1"/>
    </source>
</evidence>
<dbReference type="Pfam" id="PF03704">
    <property type="entry name" value="BTAD"/>
    <property type="match status" value="1"/>
</dbReference>
<comment type="similarity">
    <text evidence="1">Belongs to the AfsR/DnrI/RedD regulatory family.</text>
</comment>
<dbReference type="EMBL" id="CP115450">
    <property type="protein sequence ID" value="WBP89115.1"/>
    <property type="molecule type" value="Genomic_DNA"/>
</dbReference>
<keyword evidence="8" id="KW-1185">Reference proteome</keyword>
<dbReference type="Gene3D" id="1.10.10.10">
    <property type="entry name" value="Winged helix-like DNA-binding domain superfamily/Winged helix DNA-binding domain"/>
    <property type="match status" value="1"/>
</dbReference>
<sequence length="1124" mass="120835">MHYGILGTTTAHHDDGTPVPLGGARLRALLTALALRQGRPVPADLLVDEVWDAEPPQDSSAALQTLVGRLRRTIGRERVGSGPAGYWLTGPATDLADFQRLSTEGRRALEAGDHALAAERLRAALALWRGPALADLPDRAGPAARLEAQRDEARRHRITADLGLGRAAELVAELAELCERQPLDEPLQLLMLRALHESGRTAEALRHYERTRRALADELGADPGRRLQALHAELLNSTEPTADPIPIPIPAPAPAPAPPTPAPQLPRTVGNLRGRLTSFVGREGDLATLRRLVADRRLVTLTGPGGSGKTRLSVEAGRAEQSTGHWPDGVWVAELAPLESPEAVPAAVVSALGLREIVLHSSSVVAEVIEKRAEDPARRLVEHCGHRRMLLVLDNCEHLIQAAADLVDTLLAECPGLTVLATSREPLGVPGETVLPVEPLPDPVALRLLTERAAAARPGFDPQGDPQACAEICRRLDGLPLAIELAAARLRVMTARQIADRLDGRFALLTAGSRTLLPRQQTLRAVVDWSWDLLGKRERAVLRRLSVFAGGWQLEDAEAVCADGTEVVAPEVADLLLSLVDKSLLVADLTDDGGQPRYRMLETIHEYATERLAESAAERDATGARHLAHFRAMVATAELNIHGPRQLHWLAVLDREQDNIRAALRRAIDLADEEQALVLAVGMGWYWSLRGYSMEARGWYGAVAALGPDPFGPDTPPPVPLERHVLAYGVPMPEGVLEEARRLVAMFRLLGLFEGNLDVLGNPEAVGIAEHLLGTYTEDLPQAYRFPALMRVFGAFLAGRLELMKGLLDDAVRGCERYGDVNDLAFALQVRARMLNDWPEGEEQSLRDGQRSLELFEQAGDLWGVSQALAARGESLANRGDVDGAAAAYERAIELAEALGAPHEVPMLQVNLGSVLLERDMARGERIVRETLATIDGTGLNQSTTGALLIGHLTLCGIHAQRGEFRQALAELDALDAITSGGFVPGIVSGLVASSRGWVTARAGDPDRGLELLREGRRLLLEMTAASGFAEQMTVMVVPAAVGVLCAFAVRDGDVEQARQAAVLLGAHGGLNGPKGGFLERTERDRSAACLRELLGDAGYEAAHAVGTGMTQAQTQAVLSELID</sequence>
<dbReference type="PROSITE" id="PS50005">
    <property type="entry name" value="TPR"/>
    <property type="match status" value="1"/>
</dbReference>
<organism evidence="7 8">
    <name type="scientific">Kitasatospora cathayae</name>
    <dbReference type="NCBI Taxonomy" id="3004092"/>
    <lineage>
        <taxon>Bacteria</taxon>
        <taxon>Bacillati</taxon>
        <taxon>Actinomycetota</taxon>
        <taxon>Actinomycetes</taxon>
        <taxon>Kitasatosporales</taxon>
        <taxon>Streptomycetaceae</taxon>
        <taxon>Kitasatospora</taxon>
    </lineage>
</organism>
<dbReference type="Gene3D" id="1.25.40.10">
    <property type="entry name" value="Tetratricopeptide repeat domain"/>
    <property type="match status" value="2"/>
</dbReference>
<dbReference type="InterPro" id="IPR036388">
    <property type="entry name" value="WH-like_DNA-bd_sf"/>
</dbReference>
<evidence type="ECO:0000256" key="1">
    <source>
        <dbReference type="ARBA" id="ARBA00005820"/>
    </source>
</evidence>
<dbReference type="Gene3D" id="3.40.50.300">
    <property type="entry name" value="P-loop containing nucleotide triphosphate hydrolases"/>
    <property type="match status" value="1"/>
</dbReference>
<dbReference type="InterPro" id="IPR058852">
    <property type="entry name" value="HTH_77"/>
</dbReference>
<dbReference type="SUPFAM" id="SSF52540">
    <property type="entry name" value="P-loop containing nucleoside triphosphate hydrolases"/>
    <property type="match status" value="1"/>
</dbReference>
<feature type="DNA-binding region" description="OmpR/PhoB-type" evidence="5">
    <location>
        <begin position="1"/>
        <end position="110"/>
    </location>
</feature>
<dbReference type="PANTHER" id="PTHR47691:SF3">
    <property type="entry name" value="HTH-TYPE TRANSCRIPTIONAL REGULATOR RV0890C-RELATED"/>
    <property type="match status" value="1"/>
</dbReference>
<dbReference type="InterPro" id="IPR005158">
    <property type="entry name" value="BTAD"/>
</dbReference>
<protein>
    <submittedName>
        <fullName evidence="7">BTAD domain-containing putative transcriptional regulator</fullName>
    </submittedName>
</protein>
<dbReference type="InterPro" id="IPR019734">
    <property type="entry name" value="TPR_rpt"/>
</dbReference>
<accession>A0ABY7Q8Q6</accession>
<dbReference type="SUPFAM" id="SSF48452">
    <property type="entry name" value="TPR-like"/>
    <property type="match status" value="2"/>
</dbReference>
<dbReference type="Proteomes" id="UP001212821">
    <property type="component" value="Chromosome"/>
</dbReference>
<reference evidence="8" key="1">
    <citation type="submission" date="2022-12" db="EMBL/GenBank/DDBJ databases">
        <authorList>
            <person name="Mo P."/>
        </authorList>
    </citation>
    <scope>NUCLEOTIDE SEQUENCE [LARGE SCALE GENOMIC DNA]</scope>
    <source>
        <strain evidence="8">HUAS 3-15</strain>
    </source>
</reference>
<dbReference type="RefSeq" id="WP_270147253.1">
    <property type="nucleotide sequence ID" value="NZ_CP115450.1"/>
</dbReference>
<proteinExistence type="inferred from homology"/>
<evidence type="ECO:0000313" key="8">
    <source>
        <dbReference type="Proteomes" id="UP001212821"/>
    </source>
</evidence>
<dbReference type="InterPro" id="IPR027417">
    <property type="entry name" value="P-loop_NTPase"/>
</dbReference>
<dbReference type="PANTHER" id="PTHR47691">
    <property type="entry name" value="REGULATOR-RELATED"/>
    <property type="match status" value="1"/>
</dbReference>
<evidence type="ECO:0000256" key="5">
    <source>
        <dbReference type="PROSITE-ProRule" id="PRU01091"/>
    </source>
</evidence>
<name>A0ABY7Q8Q6_9ACTN</name>
<dbReference type="PRINTS" id="PR00364">
    <property type="entry name" value="DISEASERSIST"/>
</dbReference>
<dbReference type="SUPFAM" id="SSF46894">
    <property type="entry name" value="C-terminal effector domain of the bipartite response regulators"/>
    <property type="match status" value="1"/>
</dbReference>
<feature type="domain" description="OmpR/PhoB-type" evidence="6">
    <location>
        <begin position="1"/>
        <end position="110"/>
    </location>
</feature>
<evidence type="ECO:0000256" key="4">
    <source>
        <dbReference type="PROSITE-ProRule" id="PRU00339"/>
    </source>
</evidence>